<evidence type="ECO:0000256" key="1">
    <source>
        <dbReference type="ARBA" id="ARBA00000085"/>
    </source>
</evidence>
<evidence type="ECO:0000256" key="7">
    <source>
        <dbReference type="ARBA" id="ARBA00023136"/>
    </source>
</evidence>
<dbReference type="CDD" id="cd00075">
    <property type="entry name" value="HATPase"/>
    <property type="match status" value="1"/>
</dbReference>
<proteinExistence type="predicted"/>
<dbReference type="OrthoDB" id="9813151at2"/>
<evidence type="ECO:0000256" key="5">
    <source>
        <dbReference type="ARBA" id="ARBA00022777"/>
    </source>
</evidence>
<dbReference type="EMBL" id="FNFO01000002">
    <property type="protein sequence ID" value="SDK16460.1"/>
    <property type="molecule type" value="Genomic_DNA"/>
</dbReference>
<gene>
    <name evidence="11" type="ORF">SAMN05421823_10236</name>
</gene>
<dbReference type="PRINTS" id="PR00344">
    <property type="entry name" value="BCTRLSENSOR"/>
</dbReference>
<dbReference type="RefSeq" id="WP_089679252.1">
    <property type="nucleotide sequence ID" value="NZ_FNFO01000002.1"/>
</dbReference>
<evidence type="ECO:0000256" key="6">
    <source>
        <dbReference type="ARBA" id="ARBA00023012"/>
    </source>
</evidence>
<keyword evidence="12" id="KW-1185">Reference proteome</keyword>
<dbReference type="InterPro" id="IPR050351">
    <property type="entry name" value="BphY/WalK/GraS-like"/>
</dbReference>
<dbReference type="STRING" id="1075417.SAMN05421823_10236"/>
<evidence type="ECO:0000256" key="4">
    <source>
        <dbReference type="ARBA" id="ARBA00022679"/>
    </source>
</evidence>
<sequence length="375" mass="41657">MLNPRVVAVILGGCIALITTAFLSLVPDISVQALLVGAALAFSSAFILIYLTLEFLIFREIQRIYIVLDELKKKDSGFKIKKKKLKASSNPLKKLHDEIFSLANRKQAEIDELRRMENFRREFLADVSHELKTPIFAAQGFVHTLLDGAVEDSEVRDKFLKKAAKSLDGLDALVQDLLTLSKMESGAIRMQLTSFEMKTLVQEVFDQLDHKAQKRNVKLLLKEKDAKPTTVEADRNRIRQVMSNLVENGIKYAGDNSTVTVGLNVSRDYVHITVSDNGPGIPEEHRKRIFERFYRIDKSRSKGTGGSGLGLAIVKQIVEAHQSSIEVSSKVGKETTFSFRLQRAAAPTTGTSTRPTSAGQGGTPQVHNRELGQAH</sequence>
<feature type="region of interest" description="Disordered" evidence="8">
    <location>
        <begin position="343"/>
        <end position="375"/>
    </location>
</feature>
<evidence type="ECO:0000256" key="2">
    <source>
        <dbReference type="ARBA" id="ARBA00012438"/>
    </source>
</evidence>
<evidence type="ECO:0000256" key="3">
    <source>
        <dbReference type="ARBA" id="ARBA00022553"/>
    </source>
</evidence>
<evidence type="ECO:0000313" key="12">
    <source>
        <dbReference type="Proteomes" id="UP000198510"/>
    </source>
</evidence>
<organism evidence="11 12">
    <name type="scientific">Catalinimonas alkaloidigena</name>
    <dbReference type="NCBI Taxonomy" id="1075417"/>
    <lineage>
        <taxon>Bacteria</taxon>
        <taxon>Pseudomonadati</taxon>
        <taxon>Bacteroidota</taxon>
        <taxon>Cytophagia</taxon>
        <taxon>Cytophagales</taxon>
        <taxon>Catalimonadaceae</taxon>
        <taxon>Catalinimonas</taxon>
    </lineage>
</organism>
<evidence type="ECO:0000259" key="10">
    <source>
        <dbReference type="PROSITE" id="PS50109"/>
    </source>
</evidence>
<dbReference type="SMART" id="SM00388">
    <property type="entry name" value="HisKA"/>
    <property type="match status" value="1"/>
</dbReference>
<keyword evidence="6" id="KW-0902">Two-component regulatory system</keyword>
<dbReference type="FunFam" id="3.30.565.10:FF:000006">
    <property type="entry name" value="Sensor histidine kinase WalK"/>
    <property type="match status" value="1"/>
</dbReference>
<feature type="domain" description="Histidine kinase" evidence="10">
    <location>
        <begin position="126"/>
        <end position="345"/>
    </location>
</feature>
<feature type="transmembrane region" description="Helical" evidence="9">
    <location>
        <begin position="6"/>
        <end position="26"/>
    </location>
</feature>
<dbReference type="SUPFAM" id="SSF55874">
    <property type="entry name" value="ATPase domain of HSP90 chaperone/DNA topoisomerase II/histidine kinase"/>
    <property type="match status" value="1"/>
</dbReference>
<dbReference type="InterPro" id="IPR005467">
    <property type="entry name" value="His_kinase_dom"/>
</dbReference>
<dbReference type="CDD" id="cd00082">
    <property type="entry name" value="HisKA"/>
    <property type="match status" value="1"/>
</dbReference>
<comment type="catalytic activity">
    <reaction evidence="1">
        <text>ATP + protein L-histidine = ADP + protein N-phospho-L-histidine.</text>
        <dbReference type="EC" id="2.7.13.3"/>
    </reaction>
</comment>
<keyword evidence="3" id="KW-0597">Phosphoprotein</keyword>
<dbReference type="FunFam" id="1.10.287.130:FF:000001">
    <property type="entry name" value="Two-component sensor histidine kinase"/>
    <property type="match status" value="1"/>
</dbReference>
<dbReference type="PANTHER" id="PTHR45453:SF1">
    <property type="entry name" value="PHOSPHATE REGULON SENSOR PROTEIN PHOR"/>
    <property type="match status" value="1"/>
</dbReference>
<dbReference type="PROSITE" id="PS50109">
    <property type="entry name" value="HIS_KIN"/>
    <property type="match status" value="1"/>
</dbReference>
<dbReference type="GO" id="GO:0004721">
    <property type="term" value="F:phosphoprotein phosphatase activity"/>
    <property type="evidence" value="ECO:0007669"/>
    <property type="project" value="TreeGrafter"/>
</dbReference>
<dbReference type="InterPro" id="IPR003661">
    <property type="entry name" value="HisK_dim/P_dom"/>
</dbReference>
<dbReference type="InterPro" id="IPR004358">
    <property type="entry name" value="Sig_transdc_His_kin-like_C"/>
</dbReference>
<dbReference type="Gene3D" id="3.30.565.10">
    <property type="entry name" value="Histidine kinase-like ATPase, C-terminal domain"/>
    <property type="match status" value="1"/>
</dbReference>
<dbReference type="SMART" id="SM00387">
    <property type="entry name" value="HATPase_c"/>
    <property type="match status" value="1"/>
</dbReference>
<dbReference type="Pfam" id="PF02518">
    <property type="entry name" value="HATPase_c"/>
    <property type="match status" value="1"/>
</dbReference>
<dbReference type="GO" id="GO:0016036">
    <property type="term" value="P:cellular response to phosphate starvation"/>
    <property type="evidence" value="ECO:0007669"/>
    <property type="project" value="TreeGrafter"/>
</dbReference>
<keyword evidence="9" id="KW-1133">Transmembrane helix</keyword>
<keyword evidence="7 9" id="KW-0472">Membrane</keyword>
<protein>
    <recommendedName>
        <fullName evidence="2">histidine kinase</fullName>
        <ecNumber evidence="2">2.7.13.3</ecNumber>
    </recommendedName>
</protein>
<dbReference type="AlphaFoldDB" id="A0A1G8ZQK9"/>
<keyword evidence="9" id="KW-0812">Transmembrane</keyword>
<dbReference type="Proteomes" id="UP000198510">
    <property type="component" value="Unassembled WGS sequence"/>
</dbReference>
<reference evidence="11 12" key="1">
    <citation type="submission" date="2016-10" db="EMBL/GenBank/DDBJ databases">
        <authorList>
            <person name="de Groot N.N."/>
        </authorList>
    </citation>
    <scope>NUCLEOTIDE SEQUENCE [LARGE SCALE GENOMIC DNA]</scope>
    <source>
        <strain evidence="11 12">DSM 25186</strain>
    </source>
</reference>
<evidence type="ECO:0000313" key="11">
    <source>
        <dbReference type="EMBL" id="SDK16460.1"/>
    </source>
</evidence>
<accession>A0A1G8ZQK9</accession>
<keyword evidence="5 11" id="KW-0418">Kinase</keyword>
<dbReference type="EC" id="2.7.13.3" evidence="2"/>
<dbReference type="GO" id="GO:0000155">
    <property type="term" value="F:phosphorelay sensor kinase activity"/>
    <property type="evidence" value="ECO:0007669"/>
    <property type="project" value="InterPro"/>
</dbReference>
<keyword evidence="4" id="KW-0808">Transferase</keyword>
<evidence type="ECO:0000256" key="8">
    <source>
        <dbReference type="SAM" id="MobiDB-lite"/>
    </source>
</evidence>
<feature type="transmembrane region" description="Helical" evidence="9">
    <location>
        <begin position="33"/>
        <end position="53"/>
    </location>
</feature>
<dbReference type="Gene3D" id="1.10.287.130">
    <property type="match status" value="1"/>
</dbReference>
<dbReference type="PANTHER" id="PTHR45453">
    <property type="entry name" value="PHOSPHATE REGULON SENSOR PROTEIN PHOR"/>
    <property type="match status" value="1"/>
</dbReference>
<evidence type="ECO:0000256" key="9">
    <source>
        <dbReference type="SAM" id="Phobius"/>
    </source>
</evidence>
<feature type="compositionally biased region" description="Polar residues" evidence="8">
    <location>
        <begin position="348"/>
        <end position="366"/>
    </location>
</feature>
<dbReference type="GO" id="GO:0005886">
    <property type="term" value="C:plasma membrane"/>
    <property type="evidence" value="ECO:0007669"/>
    <property type="project" value="TreeGrafter"/>
</dbReference>
<dbReference type="InterPro" id="IPR003594">
    <property type="entry name" value="HATPase_dom"/>
</dbReference>
<dbReference type="SUPFAM" id="SSF47384">
    <property type="entry name" value="Homodimeric domain of signal transducing histidine kinase"/>
    <property type="match status" value="1"/>
</dbReference>
<dbReference type="InterPro" id="IPR036097">
    <property type="entry name" value="HisK_dim/P_sf"/>
</dbReference>
<dbReference type="InterPro" id="IPR036890">
    <property type="entry name" value="HATPase_C_sf"/>
</dbReference>
<name>A0A1G8ZQK9_9BACT</name>
<dbReference type="Pfam" id="PF00512">
    <property type="entry name" value="HisKA"/>
    <property type="match status" value="1"/>
</dbReference>